<keyword evidence="3" id="KW-1185">Reference proteome</keyword>
<dbReference type="EMBL" id="MU006572">
    <property type="protein sequence ID" value="KAF2747459.1"/>
    <property type="molecule type" value="Genomic_DNA"/>
</dbReference>
<gene>
    <name evidence="2" type="ORF">M011DRAFT_477107</name>
</gene>
<feature type="compositionally biased region" description="Basic residues" evidence="1">
    <location>
        <begin position="285"/>
        <end position="294"/>
    </location>
</feature>
<feature type="compositionally biased region" description="Basic and acidic residues" evidence="1">
    <location>
        <begin position="420"/>
        <end position="437"/>
    </location>
</feature>
<dbReference type="OrthoDB" id="3795190at2759"/>
<reference evidence="2" key="1">
    <citation type="journal article" date="2020" name="Stud. Mycol.">
        <title>101 Dothideomycetes genomes: a test case for predicting lifestyles and emergence of pathogens.</title>
        <authorList>
            <person name="Haridas S."/>
            <person name="Albert R."/>
            <person name="Binder M."/>
            <person name="Bloem J."/>
            <person name="Labutti K."/>
            <person name="Salamov A."/>
            <person name="Andreopoulos B."/>
            <person name="Baker S."/>
            <person name="Barry K."/>
            <person name="Bills G."/>
            <person name="Bluhm B."/>
            <person name="Cannon C."/>
            <person name="Castanera R."/>
            <person name="Culley D."/>
            <person name="Daum C."/>
            <person name="Ezra D."/>
            <person name="Gonzalez J."/>
            <person name="Henrissat B."/>
            <person name="Kuo A."/>
            <person name="Liang C."/>
            <person name="Lipzen A."/>
            <person name="Lutzoni F."/>
            <person name="Magnuson J."/>
            <person name="Mondo S."/>
            <person name="Nolan M."/>
            <person name="Ohm R."/>
            <person name="Pangilinan J."/>
            <person name="Park H.-J."/>
            <person name="Ramirez L."/>
            <person name="Alfaro M."/>
            <person name="Sun H."/>
            <person name="Tritt A."/>
            <person name="Yoshinaga Y."/>
            <person name="Zwiers L.-H."/>
            <person name="Turgeon B."/>
            <person name="Goodwin S."/>
            <person name="Spatafora J."/>
            <person name="Crous P."/>
            <person name="Grigoriev I."/>
        </authorList>
    </citation>
    <scope>NUCLEOTIDE SEQUENCE</scope>
    <source>
        <strain evidence="2">CBS 119925</strain>
    </source>
</reference>
<feature type="region of interest" description="Disordered" evidence="1">
    <location>
        <begin position="161"/>
        <end position="301"/>
    </location>
</feature>
<evidence type="ECO:0000256" key="1">
    <source>
        <dbReference type="SAM" id="MobiDB-lite"/>
    </source>
</evidence>
<feature type="compositionally biased region" description="Polar residues" evidence="1">
    <location>
        <begin position="316"/>
        <end position="332"/>
    </location>
</feature>
<feature type="compositionally biased region" description="Polar residues" evidence="1">
    <location>
        <begin position="396"/>
        <end position="405"/>
    </location>
</feature>
<protein>
    <submittedName>
        <fullName evidence="2">Uncharacterized protein</fullName>
    </submittedName>
</protein>
<accession>A0A6A6VCM2</accession>
<evidence type="ECO:0000313" key="3">
    <source>
        <dbReference type="Proteomes" id="UP000799440"/>
    </source>
</evidence>
<feature type="compositionally biased region" description="Polar residues" evidence="1">
    <location>
        <begin position="1"/>
        <end position="19"/>
    </location>
</feature>
<feature type="region of interest" description="Disordered" evidence="1">
    <location>
        <begin position="363"/>
        <end position="453"/>
    </location>
</feature>
<feature type="compositionally biased region" description="Polar residues" evidence="1">
    <location>
        <begin position="181"/>
        <end position="209"/>
    </location>
</feature>
<feature type="compositionally biased region" description="Low complexity" evidence="1">
    <location>
        <begin position="60"/>
        <end position="71"/>
    </location>
</feature>
<feature type="compositionally biased region" description="Low complexity" evidence="1">
    <location>
        <begin position="169"/>
        <end position="180"/>
    </location>
</feature>
<organism evidence="2 3">
    <name type="scientific">Sporormia fimetaria CBS 119925</name>
    <dbReference type="NCBI Taxonomy" id="1340428"/>
    <lineage>
        <taxon>Eukaryota</taxon>
        <taxon>Fungi</taxon>
        <taxon>Dikarya</taxon>
        <taxon>Ascomycota</taxon>
        <taxon>Pezizomycotina</taxon>
        <taxon>Dothideomycetes</taxon>
        <taxon>Pleosporomycetidae</taxon>
        <taxon>Pleosporales</taxon>
        <taxon>Sporormiaceae</taxon>
        <taxon>Sporormia</taxon>
    </lineage>
</organism>
<name>A0A6A6VCM2_9PLEO</name>
<evidence type="ECO:0000313" key="2">
    <source>
        <dbReference type="EMBL" id="KAF2747459.1"/>
    </source>
</evidence>
<feature type="region of interest" description="Disordered" evidence="1">
    <location>
        <begin position="316"/>
        <end position="335"/>
    </location>
</feature>
<feature type="compositionally biased region" description="Basic and acidic residues" evidence="1">
    <location>
        <begin position="41"/>
        <end position="59"/>
    </location>
</feature>
<dbReference type="AlphaFoldDB" id="A0A6A6VCM2"/>
<proteinExistence type="predicted"/>
<sequence>MAPTLTISSFVPSQRSPLASASHIGDRRSASPLTPTRRTARLWDEYERRAVESARRRETSSTTVTQNTSSQRLSNGTVFEIIRSYDPGSTTSSPRPDLDVSPAHRKLSARPRTVAICKSCDEAIKSSTGVCEQCMKTIILPPSGESTPLLSTSCRNFGSTDLPKLHRQTASGSSTPTSSSFNQRAQRLSSTDFVTRLTSLPQDTTSGAPSTAIYPPRKSSRRTDSRNTSLNDLNDSLPRLHISRKPVPGSISVPSTRPSSPISPPCKSAKAVRPSSATSTPPSRPHNRHQRAYTRHPSITPSDLAVYPYLSPCSSSTAFGTSTPTSRCSVSRPSDVVPNMTSAWDDWDSEEGEKVRLVGYFKGKKGKKSARGSRESGRSEGGVIGRRYSEDEEWETVTQSKSTSTRTEKGAGKEKKTRKDGKDREGRERGNGKEKEKPKKRPTRFVRAMSCGC</sequence>
<feature type="compositionally biased region" description="Low complexity" evidence="1">
    <location>
        <begin position="250"/>
        <end position="260"/>
    </location>
</feature>
<feature type="region of interest" description="Disordered" evidence="1">
    <location>
        <begin position="1"/>
        <end position="106"/>
    </location>
</feature>
<dbReference type="Proteomes" id="UP000799440">
    <property type="component" value="Unassembled WGS sequence"/>
</dbReference>